<dbReference type="Proteomes" id="UP000297245">
    <property type="component" value="Unassembled WGS sequence"/>
</dbReference>
<reference evidence="1 2" key="1">
    <citation type="journal article" date="2019" name="Nat. Ecol. Evol.">
        <title>Megaphylogeny resolves global patterns of mushroom evolution.</title>
        <authorList>
            <person name="Varga T."/>
            <person name="Krizsan K."/>
            <person name="Foldi C."/>
            <person name="Dima B."/>
            <person name="Sanchez-Garcia M."/>
            <person name="Sanchez-Ramirez S."/>
            <person name="Szollosi G.J."/>
            <person name="Szarkandi J.G."/>
            <person name="Papp V."/>
            <person name="Albert L."/>
            <person name="Andreopoulos W."/>
            <person name="Angelini C."/>
            <person name="Antonin V."/>
            <person name="Barry K.W."/>
            <person name="Bougher N.L."/>
            <person name="Buchanan P."/>
            <person name="Buyck B."/>
            <person name="Bense V."/>
            <person name="Catcheside P."/>
            <person name="Chovatia M."/>
            <person name="Cooper J."/>
            <person name="Damon W."/>
            <person name="Desjardin D."/>
            <person name="Finy P."/>
            <person name="Geml J."/>
            <person name="Haridas S."/>
            <person name="Hughes K."/>
            <person name="Justo A."/>
            <person name="Karasinski D."/>
            <person name="Kautmanova I."/>
            <person name="Kiss B."/>
            <person name="Kocsube S."/>
            <person name="Kotiranta H."/>
            <person name="LaButti K.M."/>
            <person name="Lechner B.E."/>
            <person name="Liimatainen K."/>
            <person name="Lipzen A."/>
            <person name="Lukacs Z."/>
            <person name="Mihaltcheva S."/>
            <person name="Morgado L.N."/>
            <person name="Niskanen T."/>
            <person name="Noordeloos M.E."/>
            <person name="Ohm R.A."/>
            <person name="Ortiz-Santana B."/>
            <person name="Ovrebo C."/>
            <person name="Racz N."/>
            <person name="Riley R."/>
            <person name="Savchenko A."/>
            <person name="Shiryaev A."/>
            <person name="Soop K."/>
            <person name="Spirin V."/>
            <person name="Szebenyi C."/>
            <person name="Tomsovsky M."/>
            <person name="Tulloss R.E."/>
            <person name="Uehling J."/>
            <person name="Grigoriev I.V."/>
            <person name="Vagvolgyi C."/>
            <person name="Papp T."/>
            <person name="Martin F.M."/>
            <person name="Miettinen O."/>
            <person name="Hibbett D.S."/>
            <person name="Nagy L.G."/>
        </authorList>
    </citation>
    <scope>NUCLEOTIDE SEQUENCE [LARGE SCALE GENOMIC DNA]</scope>
    <source>
        <strain evidence="1 2">CBS 962.96</strain>
    </source>
</reference>
<evidence type="ECO:0000313" key="1">
    <source>
        <dbReference type="EMBL" id="THU87987.1"/>
    </source>
</evidence>
<dbReference type="AlphaFoldDB" id="A0A4S8LG45"/>
<protein>
    <submittedName>
        <fullName evidence="1">Uncharacterized protein</fullName>
    </submittedName>
</protein>
<proteinExistence type="predicted"/>
<name>A0A4S8LG45_DENBC</name>
<dbReference type="EMBL" id="ML179427">
    <property type="protein sequence ID" value="THU87987.1"/>
    <property type="molecule type" value="Genomic_DNA"/>
</dbReference>
<gene>
    <name evidence="1" type="ORF">K435DRAFT_803876</name>
</gene>
<accession>A0A4S8LG45</accession>
<organism evidence="1 2">
    <name type="scientific">Dendrothele bispora (strain CBS 962.96)</name>
    <dbReference type="NCBI Taxonomy" id="1314807"/>
    <lineage>
        <taxon>Eukaryota</taxon>
        <taxon>Fungi</taxon>
        <taxon>Dikarya</taxon>
        <taxon>Basidiomycota</taxon>
        <taxon>Agaricomycotina</taxon>
        <taxon>Agaricomycetes</taxon>
        <taxon>Agaricomycetidae</taxon>
        <taxon>Agaricales</taxon>
        <taxon>Agaricales incertae sedis</taxon>
        <taxon>Dendrothele</taxon>
    </lineage>
</organism>
<keyword evidence="2" id="KW-1185">Reference proteome</keyword>
<evidence type="ECO:0000313" key="2">
    <source>
        <dbReference type="Proteomes" id="UP000297245"/>
    </source>
</evidence>
<sequence>MVLTFAWRLGCAHFLSDGGGRGLGKEVGVTDSYGFATGGELEGQSLSRRAQSGEKVFNVGMPVCIGFSPLGVEEVEMVQVEVVEVDISGYLSSLGEGEPFFNFFPGDEETVGGEEGMGVKEEGLFLEEGEGIEWYCVWENAVFLATWSQVSYSSCPGRAQKAIVCRCVDAYLPFVSCLAPRYWLDVTKVPSPSSSVCYYHYYCSDIQSDTSPREFRDDTEAMHYISNKSKIVSKEFLVNKS</sequence>